<dbReference type="PANTHER" id="PTHR12436:SF4">
    <property type="entry name" value="LEUKOCYTE RECEPTOR CLUSTER MEMBER 8"/>
    <property type="match status" value="1"/>
</dbReference>
<dbReference type="AlphaFoldDB" id="A0A9X6ND67"/>
<dbReference type="InterPro" id="IPR005062">
    <property type="entry name" value="SAC3/GANP/THP3_conserved"/>
</dbReference>
<name>A0A9X6ND67_HYPEX</name>
<feature type="region of interest" description="Disordered" evidence="1">
    <location>
        <begin position="396"/>
        <end position="439"/>
    </location>
</feature>
<dbReference type="Gene3D" id="1.25.40.990">
    <property type="match status" value="1"/>
</dbReference>
<keyword evidence="4" id="KW-1185">Reference proteome</keyword>
<feature type="compositionally biased region" description="Pro residues" evidence="1">
    <location>
        <begin position="201"/>
        <end position="214"/>
    </location>
</feature>
<feature type="region of interest" description="Disordered" evidence="1">
    <location>
        <begin position="79"/>
        <end position="111"/>
    </location>
</feature>
<feature type="region of interest" description="Disordered" evidence="1">
    <location>
        <begin position="509"/>
        <end position="639"/>
    </location>
</feature>
<evidence type="ECO:0000259" key="2">
    <source>
        <dbReference type="Pfam" id="PF03399"/>
    </source>
</evidence>
<feature type="compositionally biased region" description="Polar residues" evidence="1">
    <location>
        <begin position="94"/>
        <end position="111"/>
    </location>
</feature>
<dbReference type="OrthoDB" id="199574at2759"/>
<evidence type="ECO:0000256" key="1">
    <source>
        <dbReference type="SAM" id="MobiDB-lite"/>
    </source>
</evidence>
<feature type="compositionally biased region" description="Polar residues" evidence="1">
    <location>
        <begin position="429"/>
        <end position="439"/>
    </location>
</feature>
<protein>
    <submittedName>
        <fullName evidence="3">Leukocyte receptor cluster member 8-like protein</fullName>
    </submittedName>
</protein>
<feature type="compositionally biased region" description="Low complexity" evidence="1">
    <location>
        <begin position="413"/>
        <end position="428"/>
    </location>
</feature>
<feature type="region of interest" description="Disordered" evidence="1">
    <location>
        <begin position="191"/>
        <end position="359"/>
    </location>
</feature>
<dbReference type="Pfam" id="PF03399">
    <property type="entry name" value="SAC3_GANP"/>
    <property type="match status" value="1"/>
</dbReference>
<organism evidence="3 4">
    <name type="scientific">Hypsibius exemplaris</name>
    <name type="common">Freshwater tardigrade</name>
    <dbReference type="NCBI Taxonomy" id="2072580"/>
    <lineage>
        <taxon>Eukaryota</taxon>
        <taxon>Metazoa</taxon>
        <taxon>Ecdysozoa</taxon>
        <taxon>Tardigrada</taxon>
        <taxon>Eutardigrada</taxon>
        <taxon>Parachela</taxon>
        <taxon>Hypsibioidea</taxon>
        <taxon>Hypsibiidae</taxon>
        <taxon>Hypsibius</taxon>
    </lineage>
</organism>
<dbReference type="EMBL" id="MTYJ01000245">
    <property type="protein sequence ID" value="OWA51957.1"/>
    <property type="molecule type" value="Genomic_DNA"/>
</dbReference>
<dbReference type="InterPro" id="IPR045107">
    <property type="entry name" value="SAC3/GANP/THP3"/>
</dbReference>
<comment type="caution">
    <text evidence="3">The sequence shown here is derived from an EMBL/GenBank/DDBJ whole genome shotgun (WGS) entry which is preliminary data.</text>
</comment>
<feature type="compositionally biased region" description="Low complexity" evidence="1">
    <location>
        <begin position="518"/>
        <end position="534"/>
    </location>
</feature>
<proteinExistence type="predicted"/>
<gene>
    <name evidence="3" type="ORF">BV898_16416</name>
</gene>
<keyword evidence="3" id="KW-0675">Receptor</keyword>
<feature type="domain" description="SAC3/GANP/THP3 conserved" evidence="2">
    <location>
        <begin position="710"/>
        <end position="952"/>
    </location>
</feature>
<dbReference type="GO" id="GO:0005634">
    <property type="term" value="C:nucleus"/>
    <property type="evidence" value="ECO:0007669"/>
    <property type="project" value="TreeGrafter"/>
</dbReference>
<feature type="region of interest" description="Disordered" evidence="1">
    <location>
        <begin position="977"/>
        <end position="1002"/>
    </location>
</feature>
<feature type="compositionally biased region" description="Low complexity" evidence="1">
    <location>
        <begin position="254"/>
        <end position="263"/>
    </location>
</feature>
<evidence type="ECO:0000313" key="3">
    <source>
        <dbReference type="EMBL" id="OWA51957.1"/>
    </source>
</evidence>
<dbReference type="PANTHER" id="PTHR12436">
    <property type="entry name" value="80 KDA MCM3-ASSOCIATED PROTEIN"/>
    <property type="match status" value="1"/>
</dbReference>
<feature type="compositionally biased region" description="Low complexity" evidence="1">
    <location>
        <begin position="342"/>
        <end position="352"/>
    </location>
</feature>
<feature type="region of interest" description="Disordered" evidence="1">
    <location>
        <begin position="659"/>
        <end position="687"/>
    </location>
</feature>
<accession>A0A9X6ND67</accession>
<dbReference type="Proteomes" id="UP000192578">
    <property type="component" value="Unassembled WGS sequence"/>
</dbReference>
<feature type="compositionally biased region" description="Low complexity" evidence="1">
    <location>
        <begin position="283"/>
        <end position="308"/>
    </location>
</feature>
<feature type="compositionally biased region" description="Low complexity" evidence="1">
    <location>
        <begin position="229"/>
        <end position="246"/>
    </location>
</feature>
<evidence type="ECO:0000313" key="4">
    <source>
        <dbReference type="Proteomes" id="UP000192578"/>
    </source>
</evidence>
<reference evidence="4" key="1">
    <citation type="submission" date="2017-01" db="EMBL/GenBank/DDBJ databases">
        <title>Comparative genomics of anhydrobiosis in the tardigrade Hypsibius dujardini.</title>
        <authorList>
            <person name="Yoshida Y."/>
            <person name="Koutsovoulos G."/>
            <person name="Laetsch D."/>
            <person name="Stevens L."/>
            <person name="Kumar S."/>
            <person name="Horikawa D."/>
            <person name="Ishino K."/>
            <person name="Komine S."/>
            <person name="Tomita M."/>
            <person name="Blaxter M."/>
            <person name="Arakawa K."/>
        </authorList>
    </citation>
    <scope>NUCLEOTIDE SEQUENCE [LARGE SCALE GENOMIC DNA]</scope>
    <source>
        <strain evidence="4">Z151</strain>
    </source>
</reference>
<feature type="compositionally biased region" description="Polar residues" evidence="1">
    <location>
        <begin position="265"/>
        <end position="275"/>
    </location>
</feature>
<sequence length="1002" mass="109408">MYGRNWANTIQLLKGVIWTATSEKISLPRFSSSATPLPLIHTPPPPPYTLTQTGKHKKLSQVSRWMMDIGYIPAPPPEEFEETGAVPLPPPSSDWDNGNGSPYVSSTSSQSNNGAAWQVAMDALSQTQPAKPFGHHHNPYSGAPAYGQPMMPPPNWPPPSYGYASNYQPSYSTQPNSMYAGGQFNLGQGLGYAQQQQQPRHPSPYPPQQPPPPQQQQQTYSPQQPPPQQSYSQPPSSCTPSSSLYSNPPPPSSSPQSSTVAPPTAFTSRTAQNNFGRPRMARPRYAPYPSYSAATPSPAAPSSSMMTGGQSGGGGSATYVQSSPQAGYSAYLSGPPPDAAAHHASGSSSTAAVDMDTEESEAMAAYHTTGSHKQAPGAGGIRFQLSKKSAEVKVSNPLLQRRSGPHLPPSRLSTNTDSTNGSGASSSSQPTLNTPDLLSNVQSRDWPASLQEYVTKAIRITPPEKHERVMHTITQMITTAYKTNTIFTAKWETAPMPYASETANELFGLSPKRENESPPHSSSSFRSRFTPSNRGRGGGGTRNSDNVRRGRISGHRSGSESADEGRGHYGSSSSKYGNSEGGRASSRWDSQEKNASPEVDFLPLHGAGKGTPSKKGKLLKQGKTPVTPAGPRGKLMGFGVEQPKSAEDLDKLRKRRERFSAAGDATTSPGVKPLAKPKKSTSKSPARVIGARRALSTVRTVVGTCQTVEKEYFRLTEAVDASQVRPLPILQEALQMVKDKWKKEHNYRYAESQLKSIRQDLRVQHVFSPFTVQVYETHARIALEVGDQAEFTQCLAQLEWLYDTLTAVHRRGADGKADVRGSNVAAGCENRLEFLSYRILYVMRQNRTTDVTRVRTQLSDSDKKDPCIAFAFSVLSAYFAGDYQQFFSLFKIAPLMAGYVMEVSIPQFRQRIFVKICTAYRPNLPVMALKEILRFPNDAELRDFLRGYKLTYTWLNESEEIDCKASLPVVKAGPEVVTDAPPAKPQPVSVRPTSKTRRKFKV</sequence>